<dbReference type="EMBL" id="JAAXZB010000001">
    <property type="protein sequence ID" value="NKW09447.1"/>
    <property type="molecule type" value="Genomic_DNA"/>
</dbReference>
<sequence>MVDIVDLADECGHDIAHVNGFVFGVDYDGAIDDRRRFRKLTFGVMNAALQAD</sequence>
<dbReference type="AlphaFoldDB" id="A0A7X6JBD9"/>
<name>A0A7X6JBD9_9HYPH</name>
<dbReference type="Proteomes" id="UP000558475">
    <property type="component" value="Unassembled WGS sequence"/>
</dbReference>
<organism evidence="1 2">
    <name type="scientific">Brucella tritici</name>
    <dbReference type="NCBI Taxonomy" id="94626"/>
    <lineage>
        <taxon>Bacteria</taxon>
        <taxon>Pseudomonadati</taxon>
        <taxon>Pseudomonadota</taxon>
        <taxon>Alphaproteobacteria</taxon>
        <taxon>Hyphomicrobiales</taxon>
        <taxon>Brucellaceae</taxon>
        <taxon>Brucella/Ochrobactrum group</taxon>
        <taxon>Brucella</taxon>
    </lineage>
</organism>
<evidence type="ECO:0000313" key="1">
    <source>
        <dbReference type="EMBL" id="NKW09447.1"/>
    </source>
</evidence>
<protein>
    <submittedName>
        <fullName evidence="1">Uncharacterized protein</fullName>
    </submittedName>
</protein>
<proteinExistence type="predicted"/>
<gene>
    <name evidence="1" type="ORF">HGG76_06010</name>
</gene>
<accession>A0A7X6JBD9</accession>
<comment type="caution">
    <text evidence="1">The sequence shown here is derived from an EMBL/GenBank/DDBJ whole genome shotgun (WGS) entry which is preliminary data.</text>
</comment>
<evidence type="ECO:0000313" key="2">
    <source>
        <dbReference type="Proteomes" id="UP000558475"/>
    </source>
</evidence>
<reference evidence="1 2" key="1">
    <citation type="submission" date="2020-04" db="EMBL/GenBank/DDBJ databases">
        <title>Whole genome sequencing of clinical and environmental type strains of Ochrobactrum.</title>
        <authorList>
            <person name="Dharne M."/>
        </authorList>
    </citation>
    <scope>NUCLEOTIDE SEQUENCE [LARGE SCALE GENOMIC DNA]</scope>
    <source>
        <strain evidence="1 2">DSM 13340</strain>
    </source>
</reference>